<dbReference type="InterPro" id="IPR000225">
    <property type="entry name" value="Armadillo"/>
</dbReference>
<dbReference type="Pfam" id="PF25598">
    <property type="entry name" value="ARM_PUB"/>
    <property type="match status" value="1"/>
</dbReference>
<evidence type="ECO:0000259" key="5">
    <source>
        <dbReference type="Pfam" id="PF25598"/>
    </source>
</evidence>
<proteinExistence type="predicted"/>
<dbReference type="Gene3D" id="1.25.10.10">
    <property type="entry name" value="Leucine-rich Repeat Variant"/>
    <property type="match status" value="2"/>
</dbReference>
<dbReference type="InterPro" id="IPR016024">
    <property type="entry name" value="ARM-type_fold"/>
</dbReference>
<evidence type="ECO:0000256" key="3">
    <source>
        <dbReference type="PROSITE-ProRule" id="PRU00259"/>
    </source>
</evidence>
<dbReference type="OrthoDB" id="7537227at2759"/>
<protein>
    <recommendedName>
        <fullName evidence="5">U-box domain-containing protein</fullName>
    </recommendedName>
</protein>
<reference evidence="6 7" key="1">
    <citation type="journal article" date="2013" name="Proc. Natl. Acad. Sci. U.S.A.">
        <title>Fine-scale variation in meiotic recombination in Mimulus inferred from population shotgun sequencing.</title>
        <authorList>
            <person name="Hellsten U."/>
            <person name="Wright K.M."/>
            <person name="Jenkins J."/>
            <person name="Shu S."/>
            <person name="Yuan Y."/>
            <person name="Wessler S.R."/>
            <person name="Schmutz J."/>
            <person name="Willis J.H."/>
            <person name="Rokhsar D.S."/>
        </authorList>
    </citation>
    <scope>NUCLEOTIDE SEQUENCE [LARGE SCALE GENOMIC DNA]</scope>
    <source>
        <strain evidence="7">cv. DUN x IM62</strain>
    </source>
</reference>
<dbReference type="InterPro" id="IPR058678">
    <property type="entry name" value="ARM_PUB"/>
</dbReference>
<dbReference type="EMBL" id="KI632191">
    <property type="protein sequence ID" value="EYU22964.1"/>
    <property type="molecule type" value="Genomic_DNA"/>
</dbReference>
<dbReference type="PANTHER" id="PTHR23315">
    <property type="entry name" value="U BOX DOMAIN-CONTAINING"/>
    <property type="match status" value="1"/>
</dbReference>
<evidence type="ECO:0000256" key="2">
    <source>
        <dbReference type="ARBA" id="ARBA00022786"/>
    </source>
</evidence>
<evidence type="ECO:0000256" key="1">
    <source>
        <dbReference type="ARBA" id="ARBA00022737"/>
    </source>
</evidence>
<keyword evidence="2" id="KW-0833">Ubl conjugation pathway</keyword>
<evidence type="ECO:0000313" key="6">
    <source>
        <dbReference type="EMBL" id="EYU22964.1"/>
    </source>
</evidence>
<dbReference type="PANTHER" id="PTHR23315:SF256">
    <property type="entry name" value="ARM REPEAT SUPERFAMILY PROTEIN"/>
    <property type="match status" value="1"/>
</dbReference>
<evidence type="ECO:0000256" key="4">
    <source>
        <dbReference type="SAM" id="MobiDB-lite"/>
    </source>
</evidence>
<dbReference type="PhylomeDB" id="A0A022Q5T8"/>
<accession>A0A022Q5T8</accession>
<dbReference type="OMA" id="KECKKHS"/>
<feature type="domain" description="U-box" evidence="5">
    <location>
        <begin position="201"/>
        <end position="349"/>
    </location>
</feature>
<feature type="region of interest" description="Disordered" evidence="4">
    <location>
        <begin position="1"/>
        <end position="47"/>
    </location>
</feature>
<feature type="repeat" description="ARM" evidence="3">
    <location>
        <begin position="140"/>
        <end position="182"/>
    </location>
</feature>
<keyword evidence="7" id="KW-1185">Reference proteome</keyword>
<gene>
    <name evidence="6" type="ORF">MIMGU_mgv1a007566mg</name>
</gene>
<dbReference type="SMART" id="SM00185">
    <property type="entry name" value="ARM"/>
    <property type="match status" value="4"/>
</dbReference>
<dbReference type="GO" id="GO:0005737">
    <property type="term" value="C:cytoplasm"/>
    <property type="evidence" value="ECO:0000318"/>
    <property type="project" value="GO_Central"/>
</dbReference>
<dbReference type="GO" id="GO:0005634">
    <property type="term" value="C:nucleus"/>
    <property type="evidence" value="ECO:0000318"/>
    <property type="project" value="GO_Central"/>
</dbReference>
<dbReference type="Pfam" id="PF00514">
    <property type="entry name" value="Arm"/>
    <property type="match status" value="1"/>
</dbReference>
<keyword evidence="1" id="KW-0677">Repeat</keyword>
<dbReference type="AlphaFoldDB" id="A0A022Q5T8"/>
<dbReference type="PROSITE" id="PS50176">
    <property type="entry name" value="ARM_REPEAT"/>
    <property type="match status" value="3"/>
</dbReference>
<evidence type="ECO:0000313" key="7">
    <source>
        <dbReference type="Proteomes" id="UP000030748"/>
    </source>
</evidence>
<dbReference type="SUPFAM" id="SSF48371">
    <property type="entry name" value="ARM repeat"/>
    <property type="match status" value="1"/>
</dbReference>
<name>A0A022Q5T8_ERYGU</name>
<feature type="compositionally biased region" description="Acidic residues" evidence="4">
    <location>
        <begin position="21"/>
        <end position="30"/>
    </location>
</feature>
<dbReference type="InterPro" id="IPR011989">
    <property type="entry name" value="ARM-like"/>
</dbReference>
<dbReference type="eggNOG" id="KOG0167">
    <property type="taxonomic scope" value="Eukaryota"/>
</dbReference>
<sequence length="403" mass="43926">MVLEREMNEDDEEAMLKNQAEEEEEEEEDSSSTSSTSKGTPPSPWCRKMMVDDVARRLNHGDLRAKIEAARDIRRLVRKSSNPNSKSAVRCHFAAAGVIEPLVSMLHSPFPLAARETALLALLNLAARNQRNKIRIVTAGSIPPLMELLKHQNSHLRELAAAAILSLSSAESNKSTLASSCAPNLLSQVLCSGSVQARVDAVTSLYNLSTSEHEPKLVLDAKAVVPPLISLLKECKKYSKFAEKTTFLLEILSGSEQGRGAITNVDGGILALVETVEDGSSISMFHAVGALLSLCQSSRDKYRELILREGAIPGLLRLTAEGTSSARDKARTLLDLLRDSPKEKVLTSSELERIVYDFAAQIDGTDKAVETAKRLLQDMVQKSVELNTSRAKNRASPRTATIV</sequence>
<feature type="repeat" description="ARM" evidence="3">
    <location>
        <begin position="97"/>
        <end position="140"/>
    </location>
</feature>
<dbReference type="Proteomes" id="UP000030748">
    <property type="component" value="Unassembled WGS sequence"/>
</dbReference>
<feature type="repeat" description="ARM" evidence="3">
    <location>
        <begin position="223"/>
        <end position="267"/>
    </location>
</feature>
<organism evidence="6 7">
    <name type="scientific">Erythranthe guttata</name>
    <name type="common">Yellow monkey flower</name>
    <name type="synonym">Mimulus guttatus</name>
    <dbReference type="NCBI Taxonomy" id="4155"/>
    <lineage>
        <taxon>Eukaryota</taxon>
        <taxon>Viridiplantae</taxon>
        <taxon>Streptophyta</taxon>
        <taxon>Embryophyta</taxon>
        <taxon>Tracheophyta</taxon>
        <taxon>Spermatophyta</taxon>
        <taxon>Magnoliopsida</taxon>
        <taxon>eudicotyledons</taxon>
        <taxon>Gunneridae</taxon>
        <taxon>Pentapetalae</taxon>
        <taxon>asterids</taxon>
        <taxon>lamiids</taxon>
        <taxon>Lamiales</taxon>
        <taxon>Phrymaceae</taxon>
        <taxon>Erythranthe</taxon>
    </lineage>
</organism>
<dbReference type="KEGG" id="egt:105974402"/>